<keyword evidence="1" id="KW-0472">Membrane</keyword>
<dbReference type="CDD" id="cd00198">
    <property type="entry name" value="vWFA"/>
    <property type="match status" value="1"/>
</dbReference>
<dbReference type="PROSITE" id="PS50234">
    <property type="entry name" value="VWFA"/>
    <property type="match status" value="1"/>
</dbReference>
<organism evidence="4 5">
    <name type="scientific">Streptomyces marianii</name>
    <dbReference type="NCBI Taxonomy" id="1817406"/>
    <lineage>
        <taxon>Bacteria</taxon>
        <taxon>Bacillati</taxon>
        <taxon>Actinomycetota</taxon>
        <taxon>Actinomycetes</taxon>
        <taxon>Kitasatosporales</taxon>
        <taxon>Streptomycetaceae</taxon>
        <taxon>Streptomyces</taxon>
    </lineage>
</organism>
<evidence type="ECO:0000256" key="2">
    <source>
        <dbReference type="SAM" id="SignalP"/>
    </source>
</evidence>
<evidence type="ECO:0000256" key="1">
    <source>
        <dbReference type="SAM" id="Phobius"/>
    </source>
</evidence>
<dbReference type="PANTHER" id="PTHR10579">
    <property type="entry name" value="CALCIUM-ACTIVATED CHLORIDE CHANNEL REGULATOR"/>
    <property type="match status" value="1"/>
</dbReference>
<keyword evidence="2" id="KW-0732">Signal</keyword>
<dbReference type="Proteomes" id="UP000305921">
    <property type="component" value="Unassembled WGS sequence"/>
</dbReference>
<name>A0A5R9E2N0_9ACTN</name>
<dbReference type="SUPFAM" id="SSF53300">
    <property type="entry name" value="vWA-like"/>
    <property type="match status" value="1"/>
</dbReference>
<evidence type="ECO:0000313" key="4">
    <source>
        <dbReference type="EMBL" id="TLQ43637.1"/>
    </source>
</evidence>
<feature type="transmembrane region" description="Helical" evidence="1">
    <location>
        <begin position="410"/>
        <end position="430"/>
    </location>
</feature>
<dbReference type="RefSeq" id="WP_138053044.1">
    <property type="nucleotide sequence ID" value="NZ_VAWE01000001.1"/>
</dbReference>
<feature type="chain" id="PRO_5038467219" evidence="2">
    <location>
        <begin position="30"/>
        <end position="534"/>
    </location>
</feature>
<evidence type="ECO:0000259" key="3">
    <source>
        <dbReference type="PROSITE" id="PS50234"/>
    </source>
</evidence>
<dbReference type="InterPro" id="IPR002035">
    <property type="entry name" value="VWF_A"/>
</dbReference>
<reference evidence="4 5" key="1">
    <citation type="submission" date="2019-05" db="EMBL/GenBank/DDBJ databases">
        <title>Streptomyces marianii sp. nov., a novel marine actinomycete from southern coast of India.</title>
        <authorList>
            <person name="Iniyan A.M."/>
            <person name="Wink J."/>
            <person name="Ramprasad E."/>
            <person name="Ramana C.V."/>
            <person name="Bunk B."/>
            <person name="Sproer C."/>
            <person name="Joseph F.-J.R.S."/>
            <person name="Vincent S.G.P."/>
        </authorList>
    </citation>
    <scope>NUCLEOTIDE SEQUENCE [LARGE SCALE GENOMIC DNA]</scope>
    <source>
        <strain evidence="4 5">ICN19</strain>
    </source>
</reference>
<dbReference type="SMART" id="SM00327">
    <property type="entry name" value="VWA"/>
    <property type="match status" value="1"/>
</dbReference>
<accession>A0A5R9E2N0</accession>
<evidence type="ECO:0000313" key="5">
    <source>
        <dbReference type="Proteomes" id="UP000305921"/>
    </source>
</evidence>
<dbReference type="Pfam" id="PF13519">
    <property type="entry name" value="VWA_2"/>
    <property type="match status" value="1"/>
</dbReference>
<sequence length="534" mass="55402">MLTVHATARRALPLALGAALAASGAPAAAAPAADTPLPREGIYRSLKVDEVPAAYVVLIDTSSSMQDRGPDGAPLYATVKRRLDAFLRTLTPADEVAVVTFGRATSVIHPMSPVKAKGGGGLFAKGLPATATESASDHGSALEAAAEQLNRSTAPVGAVLLLTDGAVNAPGSPYERQGTPAWKRLKERYSAMGTNRKIVGYGVPLAEGTRVGEVLGGAFGAPRILPVDPAALGTQLGVAKDQVRAEKAVSVLRADEGKGVAVSVEGEGVRRPGPGAVTMATGDRTGARSRTVRVTLSSEARHVPLRVTLRAVAERGGPDVDVSGAGRAVDLAPGQSRTVELTLAWNQDPEFALIPGARDFRAGLDLRADVSSPWTPAVRSSLGYAKFTTGGPSVTDVDLVGTVPGRAPGWFYPLVLLVALLGGAAGWRAYKRRRPTLSGVLTVTDLRTGSRQTLALRGREVSEETDAGDVRARITVRGGHEGGRLVLVLRCDREAPRPGGERLRDSGTCELGKSTVLCGIGFSHETGSQAVAMQ</sequence>
<dbReference type="EMBL" id="VAWE01000001">
    <property type="protein sequence ID" value="TLQ43637.1"/>
    <property type="molecule type" value="Genomic_DNA"/>
</dbReference>
<keyword evidence="1" id="KW-0812">Transmembrane</keyword>
<protein>
    <submittedName>
        <fullName evidence="4">VWA domain-containing protein</fullName>
    </submittedName>
</protein>
<dbReference type="PANTHER" id="PTHR10579:SF43">
    <property type="entry name" value="ZINC FINGER (C3HC4-TYPE RING FINGER) FAMILY PROTEIN"/>
    <property type="match status" value="1"/>
</dbReference>
<gene>
    <name evidence="4" type="ORF">FEF34_11205</name>
</gene>
<dbReference type="Gene3D" id="3.40.50.410">
    <property type="entry name" value="von Willebrand factor, type A domain"/>
    <property type="match status" value="1"/>
</dbReference>
<comment type="caution">
    <text evidence="4">The sequence shown here is derived from an EMBL/GenBank/DDBJ whole genome shotgun (WGS) entry which is preliminary data.</text>
</comment>
<feature type="domain" description="VWFA" evidence="3">
    <location>
        <begin position="54"/>
        <end position="202"/>
    </location>
</feature>
<dbReference type="InterPro" id="IPR036465">
    <property type="entry name" value="vWFA_dom_sf"/>
</dbReference>
<dbReference type="AlphaFoldDB" id="A0A5R9E2N0"/>
<keyword evidence="5" id="KW-1185">Reference proteome</keyword>
<dbReference type="InterPro" id="IPR051266">
    <property type="entry name" value="CLCR"/>
</dbReference>
<keyword evidence="1" id="KW-1133">Transmembrane helix</keyword>
<proteinExistence type="predicted"/>
<dbReference type="OrthoDB" id="3336142at2"/>
<feature type="signal peptide" evidence="2">
    <location>
        <begin position="1"/>
        <end position="29"/>
    </location>
</feature>